<accession>A0A3S3AWE5</accession>
<protein>
    <submittedName>
        <fullName evidence="2">Uncharacterized protein</fullName>
    </submittedName>
</protein>
<organism evidence="2 3">
    <name type="scientific">Prescottella agglutinans</name>
    <dbReference type="NCBI Taxonomy" id="1644129"/>
    <lineage>
        <taxon>Bacteria</taxon>
        <taxon>Bacillati</taxon>
        <taxon>Actinomycetota</taxon>
        <taxon>Actinomycetes</taxon>
        <taxon>Mycobacteriales</taxon>
        <taxon>Nocardiaceae</taxon>
        <taxon>Prescottella</taxon>
    </lineage>
</organism>
<dbReference type="OrthoDB" id="4450598at2"/>
<dbReference type="Proteomes" id="UP000286208">
    <property type="component" value="Unassembled WGS sequence"/>
</dbReference>
<evidence type="ECO:0000256" key="1">
    <source>
        <dbReference type="SAM" id="MobiDB-lite"/>
    </source>
</evidence>
<proteinExistence type="predicted"/>
<dbReference type="EMBL" id="RKLP01000003">
    <property type="protein sequence ID" value="RVW10098.1"/>
    <property type="molecule type" value="Genomic_DNA"/>
</dbReference>
<reference evidence="2 3" key="1">
    <citation type="submission" date="2018-11" db="EMBL/GenBank/DDBJ databases">
        <title>Rhodococcus spongicola sp. nov. and Rhodococcus xishaensis sp. nov. from marine sponges.</title>
        <authorList>
            <person name="Li L."/>
            <person name="Lin H.W."/>
        </authorList>
    </citation>
    <scope>NUCLEOTIDE SEQUENCE [LARGE SCALE GENOMIC DNA]</scope>
    <source>
        <strain evidence="2 3">CCTCC AB2014297</strain>
    </source>
</reference>
<dbReference type="RefSeq" id="WP_127915478.1">
    <property type="nucleotide sequence ID" value="NZ_RKLP01000003.1"/>
</dbReference>
<feature type="region of interest" description="Disordered" evidence="1">
    <location>
        <begin position="1"/>
        <end position="32"/>
    </location>
</feature>
<evidence type="ECO:0000313" key="2">
    <source>
        <dbReference type="EMBL" id="RVW10098.1"/>
    </source>
</evidence>
<feature type="compositionally biased region" description="Basic residues" evidence="1">
    <location>
        <begin position="1"/>
        <end position="10"/>
    </location>
</feature>
<gene>
    <name evidence="2" type="ORF">EGT67_07695</name>
</gene>
<name>A0A3S3AWE5_9NOCA</name>
<evidence type="ECO:0000313" key="3">
    <source>
        <dbReference type="Proteomes" id="UP000286208"/>
    </source>
</evidence>
<dbReference type="AlphaFoldDB" id="A0A3S3AWE5"/>
<keyword evidence="3" id="KW-1185">Reference proteome</keyword>
<comment type="caution">
    <text evidence="2">The sequence shown here is derived from an EMBL/GenBank/DDBJ whole genome shotgun (WGS) entry which is preliminary data.</text>
</comment>
<sequence>MIFTSKRRPRSGLQSPMPVPSAPTPEHAGEQSAVATAGVGLPIAGGTLVDEPKDLDAISVTARWLILTTDISRTFSRALLPEAFEVPERPSIAVWIVEPLSADSDEVGVPQGRLFAGLSCSCLLPGEQDESAFTSELLVGAPIVDEDRNPFALPELPQAELSLVNGVGGMGFSIPPVDGVGQGLVGRVELSESASEQVQLTPDWLACQSWRTDLVAPVGVASGGGSGDFVHTQWDVTRLSPIVTGSAVVDCAEFGSHAYDLSSADSIDARYGFARVAIVGRQQGA</sequence>